<name>A0ABS5AN77_9PSEU</name>
<protein>
    <submittedName>
        <fullName evidence="1">Uncharacterized protein</fullName>
    </submittedName>
</protein>
<proteinExistence type="predicted"/>
<reference evidence="1 2" key="1">
    <citation type="submission" date="2021-03" db="EMBL/GenBank/DDBJ databases">
        <title>Sequencing the genomes of 1000 actinobacteria strains.</title>
        <authorList>
            <person name="Klenk H.-P."/>
        </authorList>
    </citation>
    <scope>NUCLEOTIDE SEQUENCE [LARGE SCALE GENOMIC DNA]</scope>
    <source>
        <strain evidence="1 2">DSM 44580</strain>
    </source>
</reference>
<dbReference type="EMBL" id="JAGIOO010000001">
    <property type="protein sequence ID" value="MBP2477692.1"/>
    <property type="molecule type" value="Genomic_DNA"/>
</dbReference>
<dbReference type="InterPro" id="IPR021145">
    <property type="entry name" value="Portal_protein_SPP1_Gp6-like"/>
</dbReference>
<dbReference type="Proteomes" id="UP001519363">
    <property type="component" value="Unassembled WGS sequence"/>
</dbReference>
<organism evidence="1 2">
    <name type="scientific">Crossiella equi</name>
    <dbReference type="NCBI Taxonomy" id="130796"/>
    <lineage>
        <taxon>Bacteria</taxon>
        <taxon>Bacillati</taxon>
        <taxon>Actinomycetota</taxon>
        <taxon>Actinomycetes</taxon>
        <taxon>Pseudonocardiales</taxon>
        <taxon>Pseudonocardiaceae</taxon>
        <taxon>Crossiella</taxon>
    </lineage>
</organism>
<evidence type="ECO:0000313" key="2">
    <source>
        <dbReference type="Proteomes" id="UP001519363"/>
    </source>
</evidence>
<dbReference type="Pfam" id="PF05133">
    <property type="entry name" value="SPP1_portal"/>
    <property type="match status" value="1"/>
</dbReference>
<keyword evidence="2" id="KW-1185">Reference proteome</keyword>
<comment type="caution">
    <text evidence="1">The sequence shown here is derived from an EMBL/GenBank/DDBJ whole genome shotgun (WGS) entry which is preliminary data.</text>
</comment>
<dbReference type="RefSeq" id="WP_158103563.1">
    <property type="nucleotide sequence ID" value="NZ_JAGIOO010000001.1"/>
</dbReference>
<evidence type="ECO:0000313" key="1">
    <source>
        <dbReference type="EMBL" id="MBP2477692.1"/>
    </source>
</evidence>
<accession>A0ABS5AN77</accession>
<sequence length="141" mass="15586">MSRLLSGRIRQVVVNWPRLVVGSHTERLQLKGFRLSDQAGSDSARNELWQANDLDKQQHELNTEALVYGRAYAIVGAAAETGATPLVTVESPLEVHTIHDPRTRQVAAAVKTRKDGTTVRTQQDVLALQGRGHDLGELVNW</sequence>
<gene>
    <name evidence="1" type="ORF">JOF53_006564</name>
</gene>